<name>A0A9P3HK40_9FUNG</name>
<evidence type="ECO:0000313" key="5">
    <source>
        <dbReference type="Proteomes" id="UP000827284"/>
    </source>
</evidence>
<keyword evidence="2" id="KW-0812">Transmembrane</keyword>
<dbReference type="InterPro" id="IPR014867">
    <property type="entry name" value="Spore_coat_CotH_CotH2/3/7"/>
</dbReference>
<evidence type="ECO:0000313" key="4">
    <source>
        <dbReference type="EMBL" id="GJJ77717.1"/>
    </source>
</evidence>
<dbReference type="PANTHER" id="PTHR40050:SF1">
    <property type="entry name" value="INNER SPORE COAT PROTEIN H"/>
    <property type="match status" value="1"/>
</dbReference>
<sequence>MVRIVAGLAGLATLASVSMAQIAFNVVGYPSATTNSFGVSINGQITKLVANETTFPVWTGVVPGTTSAVQYQYVEIDATGAAVKTENFTRTLPKANSTHTYNEFFQRQVTKWELPHIPYTYLATWPSYTKVFNDDEIATIHVTADPSQIAALNANPNLATDIKVDFRWIDHHMIYDQKNITFKTSGKSSKDYQKQAYKFSFDTDYNQTFFSRPNLKLRSEATDPTVMREKIYIDMLNAVGVPTQQGAYVRLFVNNNPFGLYLMVDDIKKSFIKQTVYGGNPNAAIGSLVQMNAPSLTDQADLVYKGATNTSYNPDTYTDVVLGNNTAAAPLTQLIQFMLDLQNFDPVNTTDPIGYWNNTRLDLDGFLRNMACEYLMGSFDAYWMSASNYFLYFNPSLGTSGKWQWLPTDFDGTFGNGFPVSTLSSYETLYNFQPDHPLVSKLIIKNTAINGLFQQILTEIVGTSFKPAGLFPRIATYNQMLSADYLWDTQINRTGPGLVTGYTWADFNNNLDNITKDMQYSVRGWIHDMSQLVATQLNFTINNSTTDRVPPPPKPTKGGDDDVKGGKGGGKKNSALALNAASASGFLTVFVLVGSMIAML</sequence>
<dbReference type="AlphaFoldDB" id="A0A9P3HK40"/>
<feature type="transmembrane region" description="Helical" evidence="2">
    <location>
        <begin position="576"/>
        <end position="599"/>
    </location>
</feature>
<accession>A0A9P3HK40</accession>
<keyword evidence="2" id="KW-0472">Membrane</keyword>
<organism evidence="4 5">
    <name type="scientific">Entomortierella parvispora</name>
    <dbReference type="NCBI Taxonomy" id="205924"/>
    <lineage>
        <taxon>Eukaryota</taxon>
        <taxon>Fungi</taxon>
        <taxon>Fungi incertae sedis</taxon>
        <taxon>Mucoromycota</taxon>
        <taxon>Mortierellomycotina</taxon>
        <taxon>Mortierellomycetes</taxon>
        <taxon>Mortierellales</taxon>
        <taxon>Mortierellaceae</taxon>
        <taxon>Entomortierella</taxon>
    </lineage>
</organism>
<feature type="region of interest" description="Disordered" evidence="1">
    <location>
        <begin position="543"/>
        <end position="570"/>
    </location>
</feature>
<dbReference type="Proteomes" id="UP000827284">
    <property type="component" value="Unassembled WGS sequence"/>
</dbReference>
<evidence type="ECO:0000256" key="1">
    <source>
        <dbReference type="SAM" id="MobiDB-lite"/>
    </source>
</evidence>
<dbReference type="Pfam" id="PF08757">
    <property type="entry name" value="CotH"/>
    <property type="match status" value="1"/>
</dbReference>
<comment type="caution">
    <text evidence="4">The sequence shown here is derived from an EMBL/GenBank/DDBJ whole genome shotgun (WGS) entry which is preliminary data.</text>
</comment>
<reference evidence="4" key="1">
    <citation type="submission" date="2021-11" db="EMBL/GenBank/DDBJ databases">
        <authorList>
            <person name="Herlambang A."/>
            <person name="Guo Y."/>
            <person name="Takashima Y."/>
            <person name="Nishizawa T."/>
        </authorList>
    </citation>
    <scope>NUCLEOTIDE SEQUENCE</scope>
    <source>
        <strain evidence="4">E1425</strain>
    </source>
</reference>
<feature type="signal peptide" evidence="3">
    <location>
        <begin position="1"/>
        <end position="20"/>
    </location>
</feature>
<keyword evidence="3" id="KW-0732">Signal</keyword>
<keyword evidence="4" id="KW-0946">Virion</keyword>
<dbReference type="PANTHER" id="PTHR40050">
    <property type="entry name" value="INNER SPORE COAT PROTEIN H"/>
    <property type="match status" value="1"/>
</dbReference>
<keyword evidence="2" id="KW-1133">Transmembrane helix</keyword>
<gene>
    <name evidence="4" type="ORF">EMPS_10076</name>
</gene>
<reference evidence="4" key="2">
    <citation type="journal article" date="2022" name="Microbiol. Resour. Announc.">
        <title>Whole-Genome Sequence of Entomortierella parvispora E1425, a Mucoromycotan Fungus Associated with Burkholderiaceae-Related Endosymbiotic Bacteria.</title>
        <authorList>
            <person name="Herlambang A."/>
            <person name="Guo Y."/>
            <person name="Takashima Y."/>
            <person name="Narisawa K."/>
            <person name="Ohta H."/>
            <person name="Nishizawa T."/>
        </authorList>
    </citation>
    <scope>NUCLEOTIDE SEQUENCE</scope>
    <source>
        <strain evidence="4">E1425</strain>
    </source>
</reference>
<dbReference type="EMBL" id="BQFW01000014">
    <property type="protein sequence ID" value="GJJ77717.1"/>
    <property type="molecule type" value="Genomic_DNA"/>
</dbReference>
<proteinExistence type="predicted"/>
<feature type="chain" id="PRO_5040127945" evidence="3">
    <location>
        <begin position="21"/>
        <end position="600"/>
    </location>
</feature>
<evidence type="ECO:0000256" key="3">
    <source>
        <dbReference type="SAM" id="SignalP"/>
    </source>
</evidence>
<protein>
    <submittedName>
        <fullName evidence="4">Spore coat protein H</fullName>
    </submittedName>
</protein>
<dbReference type="OrthoDB" id="10267127at2759"/>
<evidence type="ECO:0000256" key="2">
    <source>
        <dbReference type="SAM" id="Phobius"/>
    </source>
</evidence>
<keyword evidence="4" id="KW-0167">Capsid protein</keyword>
<keyword evidence="5" id="KW-1185">Reference proteome</keyword>